<dbReference type="AlphaFoldDB" id="A0A376A9D8"/>
<dbReference type="EMBL" id="UEYP01000010">
    <property type="protein sequence ID" value="SSC64382.1"/>
    <property type="molecule type" value="Genomic_DNA"/>
</dbReference>
<organism evidence="2 3">
    <name type="scientific">Ciceribacter selenitireducens ATCC BAA-1503</name>
    <dbReference type="NCBI Taxonomy" id="1336235"/>
    <lineage>
        <taxon>Bacteria</taxon>
        <taxon>Pseudomonadati</taxon>
        <taxon>Pseudomonadota</taxon>
        <taxon>Alphaproteobacteria</taxon>
        <taxon>Hyphomicrobiales</taxon>
        <taxon>Rhizobiaceae</taxon>
        <taxon>Ciceribacter</taxon>
    </lineage>
</organism>
<dbReference type="Proteomes" id="UP000254764">
    <property type="component" value="Unassembled WGS sequence"/>
</dbReference>
<reference evidence="3" key="1">
    <citation type="submission" date="2018-07" db="EMBL/GenBank/DDBJ databases">
        <authorList>
            <person name="Peiro R."/>
            <person name="Begona"/>
            <person name="Cbmso G."/>
            <person name="Lopez M."/>
            <person name="Gonzalez S."/>
        </authorList>
    </citation>
    <scope>NUCLEOTIDE SEQUENCE [LARGE SCALE GENOMIC DNA]</scope>
</reference>
<keyword evidence="3" id="KW-1185">Reference proteome</keyword>
<evidence type="ECO:0000313" key="2">
    <source>
        <dbReference type="EMBL" id="SSC64382.1"/>
    </source>
</evidence>
<accession>A0A376A9D8</accession>
<dbReference type="OrthoDB" id="9808963at2"/>
<proteinExistence type="predicted"/>
<gene>
    <name evidence="2" type="ORF">RHIZ70_90</name>
</gene>
<sequence>MSVRAIIAAVLLTASAMPAAAAERIYCAASDPMVKMSIESAFAARDGKRLVHFRGITDINDDKTPPAFATLKLNSAMLKQAWMDGDELRLQIYTDNRDARPFQTFEMSIVTRSTANNPDRFAGRYVLTVESAHGKTKAPRDMVLSHEAAISCEIK</sequence>
<feature type="signal peptide" evidence="1">
    <location>
        <begin position="1"/>
        <end position="21"/>
    </location>
</feature>
<feature type="chain" id="PRO_5017027717" evidence="1">
    <location>
        <begin position="22"/>
        <end position="155"/>
    </location>
</feature>
<dbReference type="RefSeq" id="WP_115671557.1">
    <property type="nucleotide sequence ID" value="NZ_UEYP01000010.1"/>
</dbReference>
<evidence type="ECO:0000256" key="1">
    <source>
        <dbReference type="SAM" id="SignalP"/>
    </source>
</evidence>
<name>A0A376A9D8_9HYPH</name>
<protein>
    <submittedName>
        <fullName evidence="2">Uncharacterized protein</fullName>
    </submittedName>
</protein>
<keyword evidence="1" id="KW-0732">Signal</keyword>
<evidence type="ECO:0000313" key="3">
    <source>
        <dbReference type="Proteomes" id="UP000254764"/>
    </source>
</evidence>